<evidence type="ECO:0000259" key="4">
    <source>
        <dbReference type="Pfam" id="PF05726"/>
    </source>
</evidence>
<feature type="domain" description="Pirin C-terminal" evidence="4">
    <location>
        <begin position="171"/>
        <end position="253"/>
    </location>
</feature>
<organism evidence="5 6">
    <name type="scientific">Natronorubrum halalkaliphilum</name>
    <dbReference type="NCBI Taxonomy" id="2691917"/>
    <lineage>
        <taxon>Archaea</taxon>
        <taxon>Methanobacteriati</taxon>
        <taxon>Methanobacteriota</taxon>
        <taxon>Stenosarchaea group</taxon>
        <taxon>Halobacteria</taxon>
        <taxon>Halobacteriales</taxon>
        <taxon>Natrialbaceae</taxon>
        <taxon>Natronorubrum</taxon>
    </lineage>
</organism>
<dbReference type="InterPro" id="IPR003829">
    <property type="entry name" value="Pirin_N_dom"/>
</dbReference>
<reference evidence="5 6" key="1">
    <citation type="submission" date="2020-01" db="EMBL/GenBank/DDBJ databases">
        <title>Natronorubrum sp. JWXQ-INN 674 isolated from Inner Mongolia Autonomous Region of China.</title>
        <authorList>
            <person name="Xue Q."/>
        </authorList>
    </citation>
    <scope>NUCLEOTIDE SEQUENCE [LARGE SCALE GENOMIC DNA]</scope>
    <source>
        <strain evidence="5 6">JWXQ-INN-674</strain>
    </source>
</reference>
<accession>A0A6B0VTS3</accession>
<evidence type="ECO:0000313" key="5">
    <source>
        <dbReference type="EMBL" id="MXV64497.1"/>
    </source>
</evidence>
<dbReference type="Proteomes" id="UP000434101">
    <property type="component" value="Unassembled WGS sequence"/>
</dbReference>
<protein>
    <submittedName>
        <fullName evidence="5">Pirin family protein</fullName>
    </submittedName>
</protein>
<dbReference type="CDD" id="cd02247">
    <property type="entry name" value="cupin_pirin_C"/>
    <property type="match status" value="1"/>
</dbReference>
<evidence type="ECO:0000313" key="6">
    <source>
        <dbReference type="Proteomes" id="UP000434101"/>
    </source>
</evidence>
<dbReference type="Gene3D" id="2.60.120.10">
    <property type="entry name" value="Jelly Rolls"/>
    <property type="match status" value="1"/>
</dbReference>
<gene>
    <name evidence="5" type="ORF">GS429_20970</name>
</gene>
<dbReference type="SUPFAM" id="SSF51182">
    <property type="entry name" value="RmlC-like cupins"/>
    <property type="match status" value="1"/>
</dbReference>
<dbReference type="Pfam" id="PF05726">
    <property type="entry name" value="Pirin_C"/>
    <property type="match status" value="1"/>
</dbReference>
<name>A0A6B0VTS3_9EURY</name>
<dbReference type="PANTHER" id="PTHR13903">
    <property type="entry name" value="PIRIN-RELATED"/>
    <property type="match status" value="1"/>
</dbReference>
<keyword evidence="6" id="KW-1185">Reference proteome</keyword>
<dbReference type="EMBL" id="WUYX01000071">
    <property type="protein sequence ID" value="MXV64497.1"/>
    <property type="molecule type" value="Genomic_DNA"/>
</dbReference>
<dbReference type="InterPro" id="IPR014710">
    <property type="entry name" value="RmlC-like_jellyroll"/>
</dbReference>
<comment type="similarity">
    <text evidence="1 2">Belongs to the pirin family.</text>
</comment>
<evidence type="ECO:0000259" key="3">
    <source>
        <dbReference type="Pfam" id="PF02678"/>
    </source>
</evidence>
<dbReference type="AlphaFoldDB" id="A0A6B0VTS3"/>
<sequence>MVPDVSDSRPHSSLDIHDVADVTHAGGMRATRAFPTGTHAHFDPFVLFERFHVAADQGFPSHAHAGFEILTYMLEGGMAHDDSLGHDVTTRAGEAMRITAGDGIRHSEFPADGPCSGLQLWVNLPRDRKGIEPSYADASSDELPTETGDGVSITTVVGEGAPLDLETPMQYRDVTLSAGASWTWNRPEDWVGFCYVVSGSGTVDGTALEVGQFCTVDADGASVTLSTEDRCRVVVVDGVPHDEAIHQRGPIVA</sequence>
<evidence type="ECO:0000256" key="1">
    <source>
        <dbReference type="ARBA" id="ARBA00008416"/>
    </source>
</evidence>
<dbReference type="PIRSF" id="PIRSF006232">
    <property type="entry name" value="Pirin"/>
    <property type="match status" value="1"/>
</dbReference>
<dbReference type="Pfam" id="PF02678">
    <property type="entry name" value="Pirin"/>
    <property type="match status" value="1"/>
</dbReference>
<dbReference type="InterPro" id="IPR011051">
    <property type="entry name" value="RmlC_Cupin_sf"/>
</dbReference>
<dbReference type="OrthoDB" id="23530at2157"/>
<dbReference type="CDD" id="cd02909">
    <property type="entry name" value="cupin_pirin_N"/>
    <property type="match status" value="1"/>
</dbReference>
<comment type="caution">
    <text evidence="5">The sequence shown here is derived from an EMBL/GenBank/DDBJ whole genome shotgun (WGS) entry which is preliminary data.</text>
</comment>
<evidence type="ECO:0000256" key="2">
    <source>
        <dbReference type="RuleBase" id="RU003457"/>
    </source>
</evidence>
<feature type="domain" description="Pirin N-terminal" evidence="3">
    <location>
        <begin position="28"/>
        <end position="122"/>
    </location>
</feature>
<dbReference type="RefSeq" id="WP_160067852.1">
    <property type="nucleotide sequence ID" value="NZ_WUYX01000071.1"/>
</dbReference>
<dbReference type="InterPro" id="IPR012093">
    <property type="entry name" value="Pirin"/>
</dbReference>
<dbReference type="InterPro" id="IPR008778">
    <property type="entry name" value="Pirin_C_dom"/>
</dbReference>
<dbReference type="PANTHER" id="PTHR13903:SF8">
    <property type="entry name" value="PIRIN"/>
    <property type="match status" value="1"/>
</dbReference>
<proteinExistence type="inferred from homology"/>